<dbReference type="PANTHER" id="PTHR24198">
    <property type="entry name" value="ANKYRIN REPEAT AND PROTEIN KINASE DOMAIN-CONTAINING PROTEIN"/>
    <property type="match status" value="1"/>
</dbReference>
<dbReference type="Gene3D" id="3.30.457.10">
    <property type="entry name" value="Copper amine oxidase-like, N-terminal domain"/>
    <property type="match status" value="1"/>
</dbReference>
<dbReference type="AlphaFoldDB" id="A0A3A6PN11"/>
<reference evidence="5 6" key="1">
    <citation type="submission" date="2018-09" db="EMBL/GenBank/DDBJ databases">
        <title>Paenibacillus aracenensis nov. sp. isolated from a cave in southern Spain.</title>
        <authorList>
            <person name="Jurado V."/>
            <person name="Gutierrez-Patricio S."/>
            <person name="Gonzalez-Pimentel J.L."/>
            <person name="Miller A.Z."/>
            <person name="Laiz L."/>
            <person name="Saiz-Jimenez C."/>
        </authorList>
    </citation>
    <scope>NUCLEOTIDE SEQUENCE [LARGE SCALE GENOMIC DNA]</scope>
    <source>
        <strain evidence="5 6">JCM 19203</strain>
    </source>
</reference>
<dbReference type="Gene3D" id="2.60.40.1080">
    <property type="match status" value="1"/>
</dbReference>
<proteinExistence type="predicted"/>
<dbReference type="Pfam" id="PF07833">
    <property type="entry name" value="Cu_amine_oxidN1"/>
    <property type="match status" value="1"/>
</dbReference>
<dbReference type="InterPro" id="IPR003343">
    <property type="entry name" value="Big_2"/>
</dbReference>
<sequence length="607" mass="68605">MPITVLYLRLISVMEENVLKKLWIGLLIIIMSMPLTAMQANANASANVITVYIDGVKVNFGNDPILKNGTTFVQFRPIFEALGYQITWDAAKRSITAHNNEKKMDLTVGSTSATVNGSVQQLKDPPFITKGNTFVPVRFISEYSGKLVEWDSVKREINIASEKNQNNVACKTLNDCIIAGNEKSVIEMLKSTKAITHEQFELAVKHNQAAIAKLLISHGYNLRKLASDIQMNILKTAFENRFFDTLSMLIENGIDPDLEIYPVAFRPISALLKAIENNDYEMVKFLIDHGASPVKMYPNSDSVNNYYRTPMNLAYELKYMDIYELLANKAKIPVAAPNGITLKTEQEVREYLLKYHSILDTNLGIIKLEYRVVENTRTYYLYDYEVKFIGKILIDNRLGTGMNHIDIDQLFDLIIFDEAQKKEFFKQLREHTEMTARTLMDLLPGKKMTGGYYKSGSLVPKSIPIELHPLAREIFGSYTNQFLTWSNYTPDNGYSYHETSVSEFHWYGFHDNGNVSTDIPLKLIKIPTSNYKIAVGESFAIPYELLPANATDVELVWECFTPHIASVDANGVVIGLKDGVAGIKVYSKQNPTIFAHFVISVGDPLKM</sequence>
<dbReference type="PANTHER" id="PTHR24198:SF165">
    <property type="entry name" value="ANKYRIN REPEAT-CONTAINING PROTEIN-RELATED"/>
    <property type="match status" value="1"/>
</dbReference>
<dbReference type="SUPFAM" id="SSF49373">
    <property type="entry name" value="Invasin/intimin cell-adhesion fragments"/>
    <property type="match status" value="1"/>
</dbReference>
<dbReference type="InterPro" id="IPR008964">
    <property type="entry name" value="Invasin/intimin_cell_adhesion"/>
</dbReference>
<gene>
    <name evidence="5" type="ORF">D3P09_09515</name>
</gene>
<evidence type="ECO:0000313" key="6">
    <source>
        <dbReference type="Proteomes" id="UP000267798"/>
    </source>
</evidence>
<dbReference type="InterPro" id="IPR012854">
    <property type="entry name" value="Cu_amine_oxidase-like_N"/>
</dbReference>
<keyword evidence="6" id="KW-1185">Reference proteome</keyword>
<name>A0A3A6PN11_9BACL</name>
<evidence type="ECO:0000313" key="5">
    <source>
        <dbReference type="EMBL" id="RJX39639.1"/>
    </source>
</evidence>
<dbReference type="InterPro" id="IPR002110">
    <property type="entry name" value="Ankyrin_rpt"/>
</dbReference>
<dbReference type="Proteomes" id="UP000267798">
    <property type="component" value="Unassembled WGS sequence"/>
</dbReference>
<dbReference type="InterPro" id="IPR036582">
    <property type="entry name" value="Mao_N_sf"/>
</dbReference>
<dbReference type="InterPro" id="IPR036770">
    <property type="entry name" value="Ankyrin_rpt-contain_sf"/>
</dbReference>
<evidence type="ECO:0000256" key="2">
    <source>
        <dbReference type="ARBA" id="ARBA00023043"/>
    </source>
</evidence>
<feature type="domain" description="BIG2" evidence="3">
    <location>
        <begin position="532"/>
        <end position="590"/>
    </location>
</feature>
<dbReference type="Pfam" id="PF02368">
    <property type="entry name" value="Big_2"/>
    <property type="match status" value="1"/>
</dbReference>
<accession>A0A3A6PN11</accession>
<protein>
    <submittedName>
        <fullName evidence="5">Uncharacterized protein</fullName>
    </submittedName>
</protein>
<dbReference type="SMART" id="SM00248">
    <property type="entry name" value="ANK"/>
    <property type="match status" value="4"/>
</dbReference>
<evidence type="ECO:0000259" key="4">
    <source>
        <dbReference type="Pfam" id="PF07833"/>
    </source>
</evidence>
<organism evidence="5 6">
    <name type="scientific">Paenibacillus pinisoli</name>
    <dbReference type="NCBI Taxonomy" id="1276110"/>
    <lineage>
        <taxon>Bacteria</taxon>
        <taxon>Bacillati</taxon>
        <taxon>Bacillota</taxon>
        <taxon>Bacilli</taxon>
        <taxon>Bacillales</taxon>
        <taxon>Paenibacillaceae</taxon>
        <taxon>Paenibacillus</taxon>
    </lineage>
</organism>
<dbReference type="SUPFAM" id="SSF48403">
    <property type="entry name" value="Ankyrin repeat"/>
    <property type="match status" value="1"/>
</dbReference>
<dbReference type="Pfam" id="PF13606">
    <property type="entry name" value="Ank_3"/>
    <property type="match status" value="1"/>
</dbReference>
<dbReference type="EMBL" id="QXQB01000002">
    <property type="protein sequence ID" value="RJX39639.1"/>
    <property type="molecule type" value="Genomic_DNA"/>
</dbReference>
<comment type="caution">
    <text evidence="5">The sequence shown here is derived from an EMBL/GenBank/DDBJ whole genome shotgun (WGS) entry which is preliminary data.</text>
</comment>
<dbReference type="OrthoDB" id="2612926at2"/>
<dbReference type="SUPFAM" id="SSF55383">
    <property type="entry name" value="Copper amine oxidase, domain N"/>
    <property type="match status" value="1"/>
</dbReference>
<keyword evidence="2" id="KW-0040">ANK repeat</keyword>
<evidence type="ECO:0000256" key="1">
    <source>
        <dbReference type="ARBA" id="ARBA00022737"/>
    </source>
</evidence>
<evidence type="ECO:0000259" key="3">
    <source>
        <dbReference type="Pfam" id="PF02368"/>
    </source>
</evidence>
<feature type="domain" description="Copper amine oxidase-like N-terminal" evidence="4">
    <location>
        <begin position="53"/>
        <end position="159"/>
    </location>
</feature>
<dbReference type="Gene3D" id="1.25.40.20">
    <property type="entry name" value="Ankyrin repeat-containing domain"/>
    <property type="match status" value="1"/>
</dbReference>
<keyword evidence="1" id="KW-0677">Repeat</keyword>